<evidence type="ECO:0000313" key="3">
    <source>
        <dbReference type="Proteomes" id="UP001358417"/>
    </source>
</evidence>
<dbReference type="RefSeq" id="XP_064705393.1">
    <property type="nucleotide sequence ID" value="XM_064847040.1"/>
</dbReference>
<feature type="compositionally biased region" description="Low complexity" evidence="1">
    <location>
        <begin position="164"/>
        <end position="184"/>
    </location>
</feature>
<reference evidence="2 3" key="1">
    <citation type="submission" date="2023-08" db="EMBL/GenBank/DDBJ databases">
        <title>Black Yeasts Isolated from many extreme environments.</title>
        <authorList>
            <person name="Coleine C."/>
            <person name="Stajich J.E."/>
            <person name="Selbmann L."/>
        </authorList>
    </citation>
    <scope>NUCLEOTIDE SEQUENCE [LARGE SCALE GENOMIC DNA]</scope>
    <source>
        <strain evidence="2 3">CCFEE 5792</strain>
    </source>
</reference>
<dbReference type="GeneID" id="89971639"/>
<organism evidence="2 3">
    <name type="scientific">Exophiala bonariae</name>
    <dbReference type="NCBI Taxonomy" id="1690606"/>
    <lineage>
        <taxon>Eukaryota</taxon>
        <taxon>Fungi</taxon>
        <taxon>Dikarya</taxon>
        <taxon>Ascomycota</taxon>
        <taxon>Pezizomycotina</taxon>
        <taxon>Eurotiomycetes</taxon>
        <taxon>Chaetothyriomycetidae</taxon>
        <taxon>Chaetothyriales</taxon>
        <taxon>Herpotrichiellaceae</taxon>
        <taxon>Exophiala</taxon>
    </lineage>
</organism>
<sequence length="322" mass="35420">MHSRRGTDIDFGNDQRAYFQALYHDILDSRASQYDNIFIAPSIETPIADTQLAVSSVIEPIVDQESKDSNMTGVLEGFPSETDWSREHFAGFSLLQPNIIPSRTDFVHGLISEQISPPPLSLSSSSASEKETPPVPSNILDLRKIRSNPPQGTPSQRKPRRSSSVRSSGQARGSSRVSKGSVSRPRARDLPKTASHPNQHVRAEERTQPGILKTIFITRKSSSSESFSGITYTPIPLLTLNPADLIASLCRTFSIDPGSIGAVSMWHDPQNGRHGIVDETFLTNLVSDQDIVLDLCNIHENPDINATGTDLREPNDFILLEI</sequence>
<comment type="caution">
    <text evidence="2">The sequence shown here is derived from an EMBL/GenBank/DDBJ whole genome shotgun (WGS) entry which is preliminary data.</text>
</comment>
<evidence type="ECO:0000256" key="1">
    <source>
        <dbReference type="SAM" id="MobiDB-lite"/>
    </source>
</evidence>
<proteinExistence type="predicted"/>
<gene>
    <name evidence="2" type="ORF">LTR84_003452</name>
</gene>
<keyword evidence="3" id="KW-1185">Reference proteome</keyword>
<dbReference type="EMBL" id="JAVRRD010000016">
    <property type="protein sequence ID" value="KAK5050893.1"/>
    <property type="molecule type" value="Genomic_DNA"/>
</dbReference>
<dbReference type="Proteomes" id="UP001358417">
    <property type="component" value="Unassembled WGS sequence"/>
</dbReference>
<feature type="region of interest" description="Disordered" evidence="1">
    <location>
        <begin position="117"/>
        <end position="207"/>
    </location>
</feature>
<dbReference type="AlphaFoldDB" id="A0AAV9N861"/>
<accession>A0AAV9N861</accession>
<name>A0AAV9N861_9EURO</name>
<evidence type="ECO:0000313" key="2">
    <source>
        <dbReference type="EMBL" id="KAK5050893.1"/>
    </source>
</evidence>
<protein>
    <submittedName>
        <fullName evidence="2">Uncharacterized protein</fullName>
    </submittedName>
</protein>